<organism evidence="2 3">
    <name type="scientific">Candidatus Harrisonbacteria bacterium RIFCSPLOWO2_02_FULL_45_10c</name>
    <dbReference type="NCBI Taxonomy" id="1798410"/>
    <lineage>
        <taxon>Bacteria</taxon>
        <taxon>Candidatus Harrisoniibacteriota</taxon>
    </lineage>
</organism>
<reference evidence="2 3" key="1">
    <citation type="journal article" date="2016" name="Nat. Commun.">
        <title>Thousands of microbial genomes shed light on interconnected biogeochemical processes in an aquifer system.</title>
        <authorList>
            <person name="Anantharaman K."/>
            <person name="Brown C.T."/>
            <person name="Hug L.A."/>
            <person name="Sharon I."/>
            <person name="Castelle C.J."/>
            <person name="Probst A.J."/>
            <person name="Thomas B.C."/>
            <person name="Singh A."/>
            <person name="Wilkins M.J."/>
            <person name="Karaoz U."/>
            <person name="Brodie E.L."/>
            <person name="Williams K.H."/>
            <person name="Hubbard S.S."/>
            <person name="Banfield J.F."/>
        </authorList>
    </citation>
    <scope>NUCLEOTIDE SEQUENCE [LARGE SCALE GENOMIC DNA]</scope>
</reference>
<protein>
    <submittedName>
        <fullName evidence="2">Uncharacterized protein</fullName>
    </submittedName>
</protein>
<keyword evidence="1" id="KW-0812">Transmembrane</keyword>
<dbReference type="EMBL" id="MHJM01000019">
    <property type="protein sequence ID" value="OGY67747.1"/>
    <property type="molecule type" value="Genomic_DNA"/>
</dbReference>
<evidence type="ECO:0000313" key="3">
    <source>
        <dbReference type="Proteomes" id="UP000176284"/>
    </source>
</evidence>
<accession>A0A1G1ZV85</accession>
<dbReference type="AlphaFoldDB" id="A0A1G1ZV85"/>
<keyword evidence="1" id="KW-0472">Membrane</keyword>
<sequence>MAVVALIVTGVILLAQLLSTKTHSGIRRSGFFGGLIFLAAAAAVFGYAGYLSWQQYQTWQSSELGKLFLPPHQSFGYFIFYVRTRFFISYLLSLAVGLAGLLTAQFLNKRYQERFFETAEPYLLGTALFLSGHPGWILYAVIAGFLSVLVSSFHFWRVRETRRLSFYYLWLPAALFTIMISMWLSALPWLQTLKF</sequence>
<keyword evidence="1" id="KW-1133">Transmembrane helix</keyword>
<dbReference type="STRING" id="1798410.A3H63_01480"/>
<feature type="transmembrane region" description="Helical" evidence="1">
    <location>
        <begin position="168"/>
        <end position="190"/>
    </location>
</feature>
<feature type="transmembrane region" description="Helical" evidence="1">
    <location>
        <begin position="136"/>
        <end position="156"/>
    </location>
</feature>
<feature type="transmembrane region" description="Helical" evidence="1">
    <location>
        <begin position="87"/>
        <end position="107"/>
    </location>
</feature>
<evidence type="ECO:0000313" key="2">
    <source>
        <dbReference type="EMBL" id="OGY67747.1"/>
    </source>
</evidence>
<feature type="transmembrane region" description="Helical" evidence="1">
    <location>
        <begin position="29"/>
        <end position="50"/>
    </location>
</feature>
<comment type="caution">
    <text evidence="2">The sequence shown here is derived from an EMBL/GenBank/DDBJ whole genome shotgun (WGS) entry which is preliminary data.</text>
</comment>
<gene>
    <name evidence="2" type="ORF">A3H63_01480</name>
</gene>
<evidence type="ECO:0000256" key="1">
    <source>
        <dbReference type="SAM" id="Phobius"/>
    </source>
</evidence>
<name>A0A1G1ZV85_9BACT</name>
<proteinExistence type="predicted"/>
<dbReference type="Proteomes" id="UP000176284">
    <property type="component" value="Unassembled WGS sequence"/>
</dbReference>